<feature type="transmembrane region" description="Helical" evidence="6">
    <location>
        <begin position="265"/>
        <end position="291"/>
    </location>
</feature>
<evidence type="ECO:0000313" key="9">
    <source>
        <dbReference type="Proteomes" id="UP000638570"/>
    </source>
</evidence>
<dbReference type="Proteomes" id="UP000638570">
    <property type="component" value="Unassembled WGS sequence"/>
</dbReference>
<name>A0ABS1QP12_9GAMM</name>
<dbReference type="PANTHER" id="PTHR35007:SF2">
    <property type="entry name" value="PILUS ASSEMBLE PROTEIN"/>
    <property type="match status" value="1"/>
</dbReference>
<feature type="transmembrane region" description="Helical" evidence="6">
    <location>
        <begin position="113"/>
        <end position="133"/>
    </location>
</feature>
<comment type="caution">
    <text evidence="8">The sequence shown here is derived from an EMBL/GenBank/DDBJ whole genome shotgun (WGS) entry which is preliminary data.</text>
</comment>
<evidence type="ECO:0000259" key="7">
    <source>
        <dbReference type="Pfam" id="PF00482"/>
    </source>
</evidence>
<evidence type="ECO:0000256" key="5">
    <source>
        <dbReference type="ARBA" id="ARBA00023136"/>
    </source>
</evidence>
<keyword evidence="4 6" id="KW-1133">Transmembrane helix</keyword>
<evidence type="ECO:0000313" key="8">
    <source>
        <dbReference type="EMBL" id="MBL1376601.1"/>
    </source>
</evidence>
<dbReference type="PANTHER" id="PTHR35007">
    <property type="entry name" value="INTEGRAL MEMBRANE PROTEIN-RELATED"/>
    <property type="match status" value="1"/>
</dbReference>
<dbReference type="Pfam" id="PF00482">
    <property type="entry name" value="T2SSF"/>
    <property type="match status" value="1"/>
</dbReference>
<accession>A0ABS1QP12</accession>
<evidence type="ECO:0000256" key="1">
    <source>
        <dbReference type="ARBA" id="ARBA00004651"/>
    </source>
</evidence>
<dbReference type="EMBL" id="JAERTZ010000012">
    <property type="protein sequence ID" value="MBL1376601.1"/>
    <property type="molecule type" value="Genomic_DNA"/>
</dbReference>
<gene>
    <name evidence="8" type="ORF">JKV55_04515</name>
</gene>
<dbReference type="InterPro" id="IPR018076">
    <property type="entry name" value="T2SS_GspF_dom"/>
</dbReference>
<keyword evidence="3 6" id="KW-0812">Transmembrane</keyword>
<comment type="subcellular location">
    <subcellularLocation>
        <location evidence="1">Cell membrane</location>
        <topology evidence="1">Multi-pass membrane protein</topology>
    </subcellularLocation>
</comment>
<protein>
    <submittedName>
        <fullName evidence="8">Type II secretion system F family protein</fullName>
    </submittedName>
</protein>
<sequence>MNAFIISALLQLALAVLLLVILYQAQQQRRSVHHRLGKSAAVDKERLLHEFGRSRLGKKGLSLDVETMKLLDQLGWRKNSRKALFVAIQFGLPVVLVVLLQLIGLVLEGEAGVSWLAMLFVFGIGYIVPKRVLASAVKKRKQRLVVEIESALPLLRILFEVGMVVEQALRILAVEGRQILPELSAELRLLLQRVDAGLDLQGELHRTAQLVDVDEVSDCFVVLEQLSRQGSGAMASLQAMKELLSERRVTALQEKISKMSAKMSIVMVGFLFPALMIVLAGPGFIAIIRAFGEMG</sequence>
<evidence type="ECO:0000256" key="3">
    <source>
        <dbReference type="ARBA" id="ARBA00022692"/>
    </source>
</evidence>
<proteinExistence type="predicted"/>
<evidence type="ECO:0000256" key="2">
    <source>
        <dbReference type="ARBA" id="ARBA00022475"/>
    </source>
</evidence>
<reference evidence="9" key="1">
    <citation type="submission" date="2021-01" db="EMBL/GenBank/DDBJ databases">
        <title>Genome public.</title>
        <authorList>
            <person name="Liu C."/>
            <person name="Sun Q."/>
        </authorList>
    </citation>
    <scope>NUCLEOTIDE SEQUENCE [LARGE SCALE GENOMIC DNA]</scope>
    <source>
        <strain evidence="9">CGMCC 1.18722</strain>
    </source>
</reference>
<keyword evidence="5 6" id="KW-0472">Membrane</keyword>
<dbReference type="RefSeq" id="WP_202082612.1">
    <property type="nucleotide sequence ID" value="NZ_JAERTZ010000012.1"/>
</dbReference>
<feature type="domain" description="Type II secretion system protein GspF" evidence="7">
    <location>
        <begin position="154"/>
        <end position="279"/>
    </location>
</feature>
<evidence type="ECO:0000256" key="4">
    <source>
        <dbReference type="ARBA" id="ARBA00022989"/>
    </source>
</evidence>
<organism evidence="8 9">
    <name type="scientific">Zobellella iuensis</name>
    <dbReference type="NCBI Taxonomy" id="2803811"/>
    <lineage>
        <taxon>Bacteria</taxon>
        <taxon>Pseudomonadati</taxon>
        <taxon>Pseudomonadota</taxon>
        <taxon>Gammaproteobacteria</taxon>
        <taxon>Aeromonadales</taxon>
        <taxon>Aeromonadaceae</taxon>
        <taxon>Zobellella</taxon>
    </lineage>
</organism>
<evidence type="ECO:0000256" key="6">
    <source>
        <dbReference type="SAM" id="Phobius"/>
    </source>
</evidence>
<feature type="transmembrane region" description="Helical" evidence="6">
    <location>
        <begin position="83"/>
        <end position="107"/>
    </location>
</feature>
<keyword evidence="9" id="KW-1185">Reference proteome</keyword>
<keyword evidence="2" id="KW-1003">Cell membrane</keyword>
<feature type="transmembrane region" description="Helical" evidence="6">
    <location>
        <begin position="6"/>
        <end position="25"/>
    </location>
</feature>